<keyword evidence="1" id="KW-1185">Reference proteome</keyword>
<dbReference type="WBParaSite" id="L893_g20218.t1">
    <property type="protein sequence ID" value="L893_g20218.t1"/>
    <property type="gene ID" value="L893_g20218"/>
</dbReference>
<sequence>MVRTSKISLFLLFLAEDRNNIFGGSDDASGWNSTMNKSQMETKFFSWFFFLKNQKMKNQKYSSSCKTRKSLLWFSEVSLVA</sequence>
<evidence type="ECO:0000313" key="2">
    <source>
        <dbReference type="WBParaSite" id="L893_g20218.t1"/>
    </source>
</evidence>
<reference evidence="2" key="1">
    <citation type="submission" date="2016-11" db="UniProtKB">
        <authorList>
            <consortium name="WormBaseParasite"/>
        </authorList>
    </citation>
    <scope>IDENTIFICATION</scope>
</reference>
<accession>A0A1I7YVN5</accession>
<dbReference type="Proteomes" id="UP000095287">
    <property type="component" value="Unplaced"/>
</dbReference>
<evidence type="ECO:0000313" key="1">
    <source>
        <dbReference type="Proteomes" id="UP000095287"/>
    </source>
</evidence>
<organism evidence="1 2">
    <name type="scientific">Steinernema glaseri</name>
    <dbReference type="NCBI Taxonomy" id="37863"/>
    <lineage>
        <taxon>Eukaryota</taxon>
        <taxon>Metazoa</taxon>
        <taxon>Ecdysozoa</taxon>
        <taxon>Nematoda</taxon>
        <taxon>Chromadorea</taxon>
        <taxon>Rhabditida</taxon>
        <taxon>Tylenchina</taxon>
        <taxon>Panagrolaimomorpha</taxon>
        <taxon>Strongyloidoidea</taxon>
        <taxon>Steinernematidae</taxon>
        <taxon>Steinernema</taxon>
    </lineage>
</organism>
<proteinExistence type="predicted"/>
<dbReference type="AlphaFoldDB" id="A0A1I7YVN5"/>
<name>A0A1I7YVN5_9BILA</name>
<protein>
    <submittedName>
        <fullName evidence="2">Secreted protein</fullName>
    </submittedName>
</protein>